<keyword evidence="10" id="KW-0830">Ubiquinone</keyword>
<gene>
    <name evidence="10" type="ORF">XD92_1148</name>
</gene>
<organism evidence="10 11">
    <name type="scientific">Proteiniphilum acetatigenes</name>
    <dbReference type="NCBI Taxonomy" id="294710"/>
    <lineage>
        <taxon>Bacteria</taxon>
        <taxon>Pseudomonadati</taxon>
        <taxon>Bacteroidota</taxon>
        <taxon>Bacteroidia</taxon>
        <taxon>Bacteroidales</taxon>
        <taxon>Dysgonomonadaceae</taxon>
        <taxon>Proteiniphilum</taxon>
    </lineage>
</organism>
<comment type="caution">
    <text evidence="10">The sequence shown here is derived from an EMBL/GenBank/DDBJ whole genome shotgun (WGS) entry which is preliminary data.</text>
</comment>
<dbReference type="Pfam" id="PF03116">
    <property type="entry name" value="NQR2_RnfD_RnfE"/>
    <property type="match status" value="1"/>
</dbReference>
<protein>
    <submittedName>
        <fullName evidence="10">Na+-transporting NADH:ubiquinone oxidoreductase, Electron transport complex protein rnfD</fullName>
    </submittedName>
</protein>
<sequence length="94" mass="10049">MNPLIVSGSPHIHGEMTIKSIMWGVVIALLPAWLAGVWFFGIAAVIVTLVSIASCVLFEFLIQKFVLKQETTINDGSAVVTGLLLAMNIPSSLP</sequence>
<evidence type="ECO:0000256" key="4">
    <source>
        <dbReference type="ARBA" id="ARBA00022643"/>
    </source>
</evidence>
<name>A0A117LZW8_9BACT</name>
<dbReference type="InterPro" id="IPR004338">
    <property type="entry name" value="NqrB/RnfD"/>
</dbReference>
<evidence type="ECO:0000256" key="3">
    <source>
        <dbReference type="ARBA" id="ARBA00022630"/>
    </source>
</evidence>
<keyword evidence="1" id="KW-0813">Transport</keyword>
<evidence type="ECO:0000256" key="2">
    <source>
        <dbReference type="ARBA" id="ARBA00022553"/>
    </source>
</evidence>
<evidence type="ECO:0000256" key="6">
    <source>
        <dbReference type="ARBA" id="ARBA00022967"/>
    </source>
</evidence>
<dbReference type="EMBL" id="LGGN01000226">
    <property type="protein sequence ID" value="KUK76597.1"/>
    <property type="molecule type" value="Genomic_DNA"/>
</dbReference>
<dbReference type="AlphaFoldDB" id="A0A117LZW8"/>
<dbReference type="PANTHER" id="PTHR30578">
    <property type="entry name" value="ELECTRON TRANSPORT COMPLEX PROTEIN RNFD"/>
    <property type="match status" value="1"/>
</dbReference>
<evidence type="ECO:0000256" key="7">
    <source>
        <dbReference type="ARBA" id="ARBA00022989"/>
    </source>
</evidence>
<keyword evidence="4" id="KW-0288">FMN</keyword>
<evidence type="ECO:0000256" key="5">
    <source>
        <dbReference type="ARBA" id="ARBA00022692"/>
    </source>
</evidence>
<dbReference type="GO" id="GO:0005886">
    <property type="term" value="C:plasma membrane"/>
    <property type="evidence" value="ECO:0007669"/>
    <property type="project" value="TreeGrafter"/>
</dbReference>
<keyword evidence="6" id="KW-1278">Translocase</keyword>
<feature type="non-terminal residue" evidence="10">
    <location>
        <position position="94"/>
    </location>
</feature>
<keyword evidence="3" id="KW-0285">Flavoprotein</keyword>
<evidence type="ECO:0000256" key="1">
    <source>
        <dbReference type="ARBA" id="ARBA00022448"/>
    </source>
</evidence>
<evidence type="ECO:0000313" key="11">
    <source>
        <dbReference type="Proteomes" id="UP000053860"/>
    </source>
</evidence>
<accession>A0A117LZW8</accession>
<dbReference type="PANTHER" id="PTHR30578:SF0">
    <property type="entry name" value="ION-TRANSLOCATING OXIDOREDUCTASE COMPLEX SUBUNIT D"/>
    <property type="match status" value="1"/>
</dbReference>
<evidence type="ECO:0000313" key="10">
    <source>
        <dbReference type="EMBL" id="KUK76597.1"/>
    </source>
</evidence>
<evidence type="ECO:0000256" key="9">
    <source>
        <dbReference type="SAM" id="Phobius"/>
    </source>
</evidence>
<proteinExistence type="predicted"/>
<keyword evidence="2" id="KW-0597">Phosphoprotein</keyword>
<keyword evidence="7 9" id="KW-1133">Transmembrane helix</keyword>
<keyword evidence="5 9" id="KW-0812">Transmembrane</keyword>
<reference evidence="11" key="1">
    <citation type="journal article" date="2015" name="MBio">
        <title>Genome-Resolved Metagenomic Analysis Reveals Roles for Candidate Phyla and Other Microbial Community Members in Biogeochemical Transformations in Oil Reservoirs.</title>
        <authorList>
            <person name="Hu P."/>
            <person name="Tom L."/>
            <person name="Singh A."/>
            <person name="Thomas B.C."/>
            <person name="Baker B.J."/>
            <person name="Piceno Y.M."/>
            <person name="Andersen G.L."/>
            <person name="Banfield J.F."/>
        </authorList>
    </citation>
    <scope>NUCLEOTIDE SEQUENCE [LARGE SCALE GENOMIC DNA]</scope>
</reference>
<dbReference type="GO" id="GO:0055085">
    <property type="term" value="P:transmembrane transport"/>
    <property type="evidence" value="ECO:0007669"/>
    <property type="project" value="InterPro"/>
</dbReference>
<dbReference type="Proteomes" id="UP000053860">
    <property type="component" value="Unassembled WGS sequence"/>
</dbReference>
<keyword evidence="8 9" id="KW-0472">Membrane</keyword>
<evidence type="ECO:0000256" key="8">
    <source>
        <dbReference type="ARBA" id="ARBA00023136"/>
    </source>
</evidence>
<feature type="transmembrane region" description="Helical" evidence="9">
    <location>
        <begin position="45"/>
        <end position="62"/>
    </location>
</feature>